<feature type="compositionally biased region" description="Basic and acidic residues" evidence="1">
    <location>
        <begin position="30"/>
        <end position="48"/>
    </location>
</feature>
<feature type="domain" description="Gfd2/YDR514C-like C-terminal" evidence="2">
    <location>
        <begin position="406"/>
        <end position="506"/>
    </location>
</feature>
<dbReference type="InterPro" id="IPR040151">
    <property type="entry name" value="Gfd2/YDR514C-like"/>
</dbReference>
<reference evidence="3 4" key="1">
    <citation type="submission" date="2015-01" db="EMBL/GenBank/DDBJ databases">
        <title>The Genome Sequence of Exophiala sideris CBS121828.</title>
        <authorList>
            <consortium name="The Broad Institute Genomics Platform"/>
            <person name="Cuomo C."/>
            <person name="de Hoog S."/>
            <person name="Gorbushina A."/>
            <person name="Stielow B."/>
            <person name="Teixiera M."/>
            <person name="Abouelleil A."/>
            <person name="Chapman S.B."/>
            <person name="Priest M."/>
            <person name="Young S.K."/>
            <person name="Wortman J."/>
            <person name="Nusbaum C."/>
            <person name="Birren B."/>
        </authorList>
    </citation>
    <scope>NUCLEOTIDE SEQUENCE [LARGE SCALE GENOMIC DNA]</scope>
    <source>
        <strain evidence="3 4">CBS 121828</strain>
    </source>
</reference>
<feature type="domain" description="Gfd2/YDR514C-like C-terminal" evidence="2">
    <location>
        <begin position="569"/>
        <end position="685"/>
    </location>
</feature>
<dbReference type="InterPro" id="IPR048519">
    <property type="entry name" value="Gfd2/YDR514C-like_C"/>
</dbReference>
<feature type="region of interest" description="Disordered" evidence="1">
    <location>
        <begin position="132"/>
        <end position="163"/>
    </location>
</feature>
<feature type="region of interest" description="Disordered" evidence="1">
    <location>
        <begin position="754"/>
        <end position="802"/>
    </location>
</feature>
<gene>
    <name evidence="3" type="ORF">PV11_06760</name>
</gene>
<dbReference type="PANTHER" id="PTHR28083">
    <property type="entry name" value="GOOD FOR FULL DBP5 ACTIVITY PROTEIN 2"/>
    <property type="match status" value="1"/>
</dbReference>
<evidence type="ECO:0000256" key="1">
    <source>
        <dbReference type="SAM" id="MobiDB-lite"/>
    </source>
</evidence>
<feature type="compositionally biased region" description="Basic and acidic residues" evidence="1">
    <location>
        <begin position="765"/>
        <end position="785"/>
    </location>
</feature>
<dbReference type="PANTHER" id="PTHR28083:SF1">
    <property type="entry name" value="GOOD FOR FULL DBP5 ACTIVITY PROTEIN 2"/>
    <property type="match status" value="1"/>
</dbReference>
<evidence type="ECO:0000313" key="4">
    <source>
        <dbReference type="Proteomes" id="UP000053599"/>
    </source>
</evidence>
<feature type="region of interest" description="Disordered" evidence="1">
    <location>
        <begin position="694"/>
        <end position="717"/>
    </location>
</feature>
<protein>
    <recommendedName>
        <fullName evidence="2">Gfd2/YDR514C-like C-terminal domain-containing protein</fullName>
    </recommendedName>
</protein>
<dbReference type="InterPro" id="IPR012337">
    <property type="entry name" value="RNaseH-like_sf"/>
</dbReference>
<dbReference type="AlphaFoldDB" id="A0A0D1YWH4"/>
<dbReference type="Pfam" id="PF21762">
    <property type="entry name" value="DEDDh_C"/>
    <property type="match status" value="2"/>
</dbReference>
<dbReference type="OrthoDB" id="5953249at2759"/>
<proteinExistence type="predicted"/>
<evidence type="ECO:0000259" key="2">
    <source>
        <dbReference type="Pfam" id="PF21762"/>
    </source>
</evidence>
<feature type="compositionally biased region" description="Basic and acidic residues" evidence="1">
    <location>
        <begin position="694"/>
        <end position="705"/>
    </location>
</feature>
<dbReference type="InterPro" id="IPR036397">
    <property type="entry name" value="RNaseH_sf"/>
</dbReference>
<accession>A0A0D1YWH4</accession>
<feature type="region of interest" description="Disordered" evidence="1">
    <location>
        <begin position="1"/>
        <end position="118"/>
    </location>
</feature>
<name>A0A0D1YWH4_9EURO</name>
<dbReference type="SUPFAM" id="SSF53098">
    <property type="entry name" value="Ribonuclease H-like"/>
    <property type="match status" value="1"/>
</dbReference>
<sequence>MATAPRSRLDQLFAGQSLPGRPTPGQPHFSEQELQEKAAEDKAAKDQVWKLPATAQYPRKIKTPPKPTQGVDLLSSSDDDEYVSSFRKKPSMKSPTKQSKTAKPRVMPEPNAFGYPKEAIIEPKGPIEYIAKGKTSLKPRPKPSTTYTQDSDEDELPTSNPQGASANGYFCQFSLASKFPYKYMNDSNDRVSRHFFANNKFYDRTWDIYYLNPPYTLSAKPIILVPYAQVENLISDIGRTFKIAVSVPKSPFTLTFFDDGTPQPELLGTSRSRDEFTQLQNKIEPTPEDHGECPPKASPNVKQQFEAFRKKCEDAMAASKKKGVAIKKKREDDRLLTIRDWYSQLRRVQRYFGLRRKSGKVSYPDPGLSWDEQEEFRVKQLKEAHIILDPLDVNAPAPFPFEKEPIIISVDIESYERAHNQITEIGVSTLDTLDLVGRPPGKNGKAWINQIRSRHFRIKGREHLVNKDFCVGNPDTFQFGRSEFVEFKDAAAQVDSCFEWPFSLQYKHAGLEDPWDDESASVDDGLSRDALQHQLNGGNKAAIASVLNGIGDQDAIDLAVKLAKAKRADPSNLQNGCRERNILLVGHDLRTDLDYLRDLGSKIFGPSRGTYPLAGMEMMGANANYAKILASIQEALDTAPLYRILKEETQNRNLGSIMKDLGLTSYFMHNGGNDARYTLEVLVAMVIKARLRDDDVRKEDEKQEAKATAPQWNVGNQHSHMVDKADGVQTNQGQQQGVSARKVSDASLDAFEAAIMASSDCEPSPPREKDQSISRLTERLSRDPLIDDEEPKTGFLHRGTQG</sequence>
<organism evidence="3 4">
    <name type="scientific">Exophiala sideris</name>
    <dbReference type="NCBI Taxonomy" id="1016849"/>
    <lineage>
        <taxon>Eukaryota</taxon>
        <taxon>Fungi</taxon>
        <taxon>Dikarya</taxon>
        <taxon>Ascomycota</taxon>
        <taxon>Pezizomycotina</taxon>
        <taxon>Eurotiomycetes</taxon>
        <taxon>Chaetothyriomycetidae</taxon>
        <taxon>Chaetothyriales</taxon>
        <taxon>Herpotrichiellaceae</taxon>
        <taxon>Exophiala</taxon>
    </lineage>
</organism>
<dbReference type="GO" id="GO:0005634">
    <property type="term" value="C:nucleus"/>
    <property type="evidence" value="ECO:0007669"/>
    <property type="project" value="TreeGrafter"/>
</dbReference>
<dbReference type="HOGENOM" id="CLU_016815_1_0_1"/>
<dbReference type="Gene3D" id="3.30.420.10">
    <property type="entry name" value="Ribonuclease H-like superfamily/Ribonuclease H"/>
    <property type="match status" value="1"/>
</dbReference>
<dbReference type="STRING" id="1016849.A0A0D1YWH4"/>
<evidence type="ECO:0000313" key="3">
    <source>
        <dbReference type="EMBL" id="KIV79188.1"/>
    </source>
</evidence>
<dbReference type="GO" id="GO:0003676">
    <property type="term" value="F:nucleic acid binding"/>
    <property type="evidence" value="ECO:0007669"/>
    <property type="project" value="InterPro"/>
</dbReference>
<dbReference type="EMBL" id="KN846953">
    <property type="protein sequence ID" value="KIV79188.1"/>
    <property type="molecule type" value="Genomic_DNA"/>
</dbReference>
<dbReference type="Proteomes" id="UP000053599">
    <property type="component" value="Unassembled WGS sequence"/>
</dbReference>